<dbReference type="EMBL" id="JRQD01000006">
    <property type="protein sequence ID" value="KGM06011.1"/>
    <property type="molecule type" value="Genomic_DNA"/>
</dbReference>
<evidence type="ECO:0008006" key="4">
    <source>
        <dbReference type="Google" id="ProtNLM"/>
    </source>
</evidence>
<keyword evidence="1" id="KW-0732">Signal</keyword>
<gene>
    <name evidence="2" type="ORF">LP43_2326</name>
</gene>
<evidence type="ECO:0000313" key="2">
    <source>
        <dbReference type="EMBL" id="KGM06011.1"/>
    </source>
</evidence>
<protein>
    <recommendedName>
        <fullName evidence="4">Dicarboxylate transport domain-containing protein</fullName>
    </recommendedName>
</protein>
<organism evidence="2 3">
    <name type="scientific">Methylophaga thiooxydans</name>
    <dbReference type="NCBI Taxonomy" id="392484"/>
    <lineage>
        <taxon>Bacteria</taxon>
        <taxon>Pseudomonadati</taxon>
        <taxon>Pseudomonadota</taxon>
        <taxon>Gammaproteobacteria</taxon>
        <taxon>Thiotrichales</taxon>
        <taxon>Piscirickettsiaceae</taxon>
        <taxon>Methylophaga</taxon>
    </lineage>
</organism>
<evidence type="ECO:0000256" key="1">
    <source>
        <dbReference type="SAM" id="SignalP"/>
    </source>
</evidence>
<dbReference type="RefSeq" id="WP_036315518.1">
    <property type="nucleotide sequence ID" value="NZ_JRQD01000006.1"/>
</dbReference>
<feature type="chain" id="PRO_5001959481" description="Dicarboxylate transport domain-containing protein" evidence="1">
    <location>
        <begin position="24"/>
        <end position="688"/>
    </location>
</feature>
<dbReference type="AlphaFoldDB" id="A0A0A0BDI0"/>
<accession>A0A0A0BDI0</accession>
<dbReference type="STRING" id="392484.LP43_2326"/>
<proteinExistence type="predicted"/>
<dbReference type="Proteomes" id="UP000029999">
    <property type="component" value="Unassembled WGS sequence"/>
</dbReference>
<evidence type="ECO:0000313" key="3">
    <source>
        <dbReference type="Proteomes" id="UP000029999"/>
    </source>
</evidence>
<comment type="caution">
    <text evidence="2">The sequence shown here is derived from an EMBL/GenBank/DDBJ whole genome shotgun (WGS) entry which is preliminary data.</text>
</comment>
<name>A0A0A0BDI0_9GAMM</name>
<sequence>MKRLTAWSALLFCLFFWQLSAQAIEQIDIRIEQWATEQLAAEGFDLALGLTPSGIQLNATAKTLRLPAPINSIKDVQLSCDKTQWLASQMRCESGQLRFNHAQLGQQKLSFSLTALPDAAHYIFDVSGLKLAGSDMSVAASITASDWNVRVDATGLHLEKIAPWLPLWLDETQLTTLSNWDYHGQLDIKATLHGMDSHVQQLAASWTLAELNFSNDSGTQVAELLTGQGDVSGEKINNGWQWQSAIHLDGGQSYVDPVFIDFQTNPTKLTTTGYISSDLAVLDVPDMTIEQTGLLTADVQLALRNKTLSKLNITLQQADFESFYAVWLQPFTLGTAVDKLTPSGKLAATFEWQDEQYLFDIAMDNVSIDDQNQRFQIEAINGHLGWSSSEQPASSDVQWQKAQIYAIDLGQATIKAQSKNNGLKLTEQVSLPILDGRLLINAFSLKQRSDQHVDWTFDGLLTPISMERLSDALQWPRLHGKLSGVIPNVSYKQQQLKIDGALQMKVFDGTTVIRDLRMTTPLGALPQLYANIDITDLDLELLTRTFDVGRITGKLTGYVHDLRLSNWQPVQFKARLATPENNPGKRRISQKAVDNLTQIGGGAGLISRSFLRFFDDFSYQKLGLSCTLTNETCDMAGIEEAEQGYYIVKGGGGLPPWINVVGYTRRVDWSELIERLKAVQDSSGPVIQ</sequence>
<feature type="signal peptide" evidence="1">
    <location>
        <begin position="1"/>
        <end position="23"/>
    </location>
</feature>
<reference evidence="2 3" key="1">
    <citation type="submission" date="2014-09" db="EMBL/GenBank/DDBJ databases">
        <authorList>
            <person name="Grob C."/>
            <person name="Taubert M."/>
            <person name="Howat A.M."/>
            <person name="Burns O.J."/>
            <person name="Dixon J.L."/>
            <person name="Chen Y."/>
            <person name="Murrell J.C."/>
        </authorList>
    </citation>
    <scope>NUCLEOTIDE SEQUENCE [LARGE SCALE GENOMIC DNA]</scope>
    <source>
        <strain evidence="2">L4</strain>
    </source>
</reference>